<keyword evidence="10" id="KW-0407">Ion channel</keyword>
<feature type="domain" description="Ionotropic glutamate receptor C-terminal" evidence="13">
    <location>
        <begin position="234"/>
        <end position="623"/>
    </location>
</feature>
<proteinExistence type="predicted"/>
<evidence type="ECO:0000256" key="11">
    <source>
        <dbReference type="SAM" id="MobiDB-lite"/>
    </source>
</evidence>
<keyword evidence="15" id="KW-1185">Reference proteome</keyword>
<reference evidence="15" key="1">
    <citation type="submission" date="2022-06" db="EMBL/GenBank/DDBJ databases">
        <authorList>
            <person name="Berger JAMES D."/>
            <person name="Berger JAMES D."/>
        </authorList>
    </citation>
    <scope>NUCLEOTIDE SEQUENCE [LARGE SCALE GENOMIC DNA]</scope>
</reference>
<evidence type="ECO:0000256" key="10">
    <source>
        <dbReference type="ARBA" id="ARBA00023303"/>
    </source>
</evidence>
<keyword evidence="7" id="KW-0675">Receptor</keyword>
<dbReference type="Proteomes" id="UP000050795">
    <property type="component" value="Unassembled WGS sequence"/>
</dbReference>
<sequence>MKLIEDIQEVVMTQTWIVLVDSVTARTLINCSNSLNHNDSQYWIVYEQNLDCSFICDINPVTGVENCLTMNSRNKLFCLNVDLGDSNQNETELIKTYFGKTWNNASVKQFDILSAYETVKSTLLALDSLVINNRWPDNFKPSGSSIKVCNQPNRIIDASSTRFYRFAEAITMLPKRNSTIGLIDFNGTVTNQRVKFQMTECFGKSNTSKAGCHRSSISFLYPEMIVQSLQNLSRSASRQLLHDPPYAVRLGENQWTGYCVEVFKEIARRLDFDYTFVEQTDGDYGVRLPNGHWSGIIGQVARKNTDVGLGPLVQDAERSLIVDFTVPYYDSVGITMVNKVNEDLKLGALFFLEVFAWDVWVTTVVVVFLIGFMLAFIDKYSPYSYQNQLKEGDGESMGTVFTVKEALWYVLGSCTQQGEYMDPRSASTRVLVAGLWLLVLIIIAMFSANLAAKLTVTGLRGEITTFKQLIEQDTVKYTIINNSTEMRFFEKLKNAEEVIFEIWKQQVVYNNEFTSNYTLWQYPVTEKYGLLYSRMKEWGFTNRREETLQLIKDGWVIFMETPKADYYIAKECKIKRFGKRIGSWYYSMILLPRSPLTSLFNEVIYAMEADYTIDALKAKWWASETSKCEPIAADEGYGFEEVGGMFTLLICGLVIGVILLAGEIIVFQILLKKQKAKVEPEPPNSPPHSPTADNEPVSVQEGKEESVDNTPPAIPIAPASVTVTTTDYDEEEADKAVQSS</sequence>
<protein>
    <recommendedName>
        <fullName evidence="17">Lig_chan-Glu_bd domain-containing protein</fullName>
    </recommendedName>
</protein>
<evidence type="ECO:0000256" key="5">
    <source>
        <dbReference type="ARBA" id="ARBA00023065"/>
    </source>
</evidence>
<dbReference type="Pfam" id="PF00060">
    <property type="entry name" value="Lig_chan"/>
    <property type="match status" value="1"/>
</dbReference>
<comment type="subcellular location">
    <subcellularLocation>
        <location evidence="1">Membrane</location>
        <topology evidence="1">Multi-pass membrane protein</topology>
    </subcellularLocation>
</comment>
<dbReference type="InterPro" id="IPR019594">
    <property type="entry name" value="Glu/Gly-bd"/>
</dbReference>
<feature type="transmembrane region" description="Helical" evidence="12">
    <location>
        <begin position="645"/>
        <end position="671"/>
    </location>
</feature>
<evidence type="ECO:0000256" key="8">
    <source>
        <dbReference type="ARBA" id="ARBA00023180"/>
    </source>
</evidence>
<dbReference type="GO" id="GO:0015276">
    <property type="term" value="F:ligand-gated monoatomic ion channel activity"/>
    <property type="evidence" value="ECO:0007669"/>
    <property type="project" value="InterPro"/>
</dbReference>
<evidence type="ECO:0000256" key="1">
    <source>
        <dbReference type="ARBA" id="ARBA00004141"/>
    </source>
</evidence>
<keyword evidence="8" id="KW-0325">Glycoprotein</keyword>
<evidence type="ECO:0000313" key="15">
    <source>
        <dbReference type="Proteomes" id="UP000050795"/>
    </source>
</evidence>
<dbReference type="Pfam" id="PF10613">
    <property type="entry name" value="Lig_chan-Glu_bd"/>
    <property type="match status" value="1"/>
</dbReference>
<evidence type="ECO:0000259" key="13">
    <source>
        <dbReference type="SMART" id="SM00079"/>
    </source>
</evidence>
<dbReference type="AlphaFoldDB" id="A0AA85JQK5"/>
<keyword evidence="9" id="KW-1071">Ligand-gated ion channel</keyword>
<evidence type="ECO:0000256" key="4">
    <source>
        <dbReference type="ARBA" id="ARBA00022989"/>
    </source>
</evidence>
<feature type="domain" description="Ionotropic glutamate receptor L-glutamate and glycine-binding" evidence="14">
    <location>
        <begin position="245"/>
        <end position="302"/>
    </location>
</feature>
<dbReference type="Gene3D" id="1.10.287.70">
    <property type="match status" value="1"/>
</dbReference>
<accession>A0AA85JQK5</accession>
<dbReference type="GO" id="GO:0016020">
    <property type="term" value="C:membrane"/>
    <property type="evidence" value="ECO:0007669"/>
    <property type="project" value="UniProtKB-SubCell"/>
</dbReference>
<keyword evidence="5" id="KW-0406">Ion transport</keyword>
<evidence type="ECO:0000256" key="9">
    <source>
        <dbReference type="ARBA" id="ARBA00023286"/>
    </source>
</evidence>
<feature type="transmembrane region" description="Helical" evidence="12">
    <location>
        <begin position="430"/>
        <end position="452"/>
    </location>
</feature>
<evidence type="ECO:0000259" key="14">
    <source>
        <dbReference type="SMART" id="SM00918"/>
    </source>
</evidence>
<feature type="transmembrane region" description="Helical" evidence="12">
    <location>
        <begin position="354"/>
        <end position="377"/>
    </location>
</feature>
<keyword evidence="3 12" id="KW-0812">Transmembrane</keyword>
<dbReference type="SUPFAM" id="SSF53850">
    <property type="entry name" value="Periplasmic binding protein-like II"/>
    <property type="match status" value="1"/>
</dbReference>
<evidence type="ECO:0000256" key="2">
    <source>
        <dbReference type="ARBA" id="ARBA00022448"/>
    </source>
</evidence>
<dbReference type="FunFam" id="1.10.287.70:FF:000143">
    <property type="entry name" value="Probable glutamate receptor"/>
    <property type="match status" value="1"/>
</dbReference>
<name>A0AA85JQK5_TRIRE</name>
<evidence type="ECO:0000256" key="6">
    <source>
        <dbReference type="ARBA" id="ARBA00023136"/>
    </source>
</evidence>
<dbReference type="InterPro" id="IPR001320">
    <property type="entry name" value="Iontro_rcpt_C"/>
</dbReference>
<organism evidence="15 16">
    <name type="scientific">Trichobilharzia regenti</name>
    <name type="common">Nasal bird schistosome</name>
    <dbReference type="NCBI Taxonomy" id="157069"/>
    <lineage>
        <taxon>Eukaryota</taxon>
        <taxon>Metazoa</taxon>
        <taxon>Spiralia</taxon>
        <taxon>Lophotrochozoa</taxon>
        <taxon>Platyhelminthes</taxon>
        <taxon>Trematoda</taxon>
        <taxon>Digenea</taxon>
        <taxon>Strigeidida</taxon>
        <taxon>Schistosomatoidea</taxon>
        <taxon>Schistosomatidae</taxon>
        <taxon>Trichobilharzia</taxon>
    </lineage>
</organism>
<dbReference type="SMART" id="SM00079">
    <property type="entry name" value="PBPe"/>
    <property type="match status" value="1"/>
</dbReference>
<evidence type="ECO:0008006" key="17">
    <source>
        <dbReference type="Google" id="ProtNLM"/>
    </source>
</evidence>
<keyword evidence="6 12" id="KW-0472">Membrane</keyword>
<reference evidence="16" key="2">
    <citation type="submission" date="2023-11" db="UniProtKB">
        <authorList>
            <consortium name="WormBaseParasite"/>
        </authorList>
    </citation>
    <scope>IDENTIFICATION</scope>
</reference>
<dbReference type="WBParaSite" id="TREG1_29920.3">
    <property type="protein sequence ID" value="TREG1_29920.3"/>
    <property type="gene ID" value="TREG1_29920"/>
</dbReference>
<evidence type="ECO:0000256" key="3">
    <source>
        <dbReference type="ARBA" id="ARBA00022692"/>
    </source>
</evidence>
<evidence type="ECO:0000313" key="16">
    <source>
        <dbReference type="WBParaSite" id="TREG1_29920.3"/>
    </source>
</evidence>
<dbReference type="PANTHER" id="PTHR18966">
    <property type="entry name" value="IONOTROPIC GLUTAMATE RECEPTOR"/>
    <property type="match status" value="1"/>
</dbReference>
<keyword evidence="4 12" id="KW-1133">Transmembrane helix</keyword>
<dbReference type="SMART" id="SM00918">
    <property type="entry name" value="Lig_chan-Glu_bd"/>
    <property type="match status" value="1"/>
</dbReference>
<keyword evidence="2" id="KW-0813">Transport</keyword>
<evidence type="ECO:0000256" key="12">
    <source>
        <dbReference type="SAM" id="Phobius"/>
    </source>
</evidence>
<dbReference type="Gene3D" id="3.40.190.10">
    <property type="entry name" value="Periplasmic binding protein-like II"/>
    <property type="match status" value="1"/>
</dbReference>
<dbReference type="InterPro" id="IPR015683">
    <property type="entry name" value="Ionotropic_Glu_rcpt"/>
</dbReference>
<evidence type="ECO:0000256" key="7">
    <source>
        <dbReference type="ARBA" id="ARBA00023170"/>
    </source>
</evidence>
<feature type="region of interest" description="Disordered" evidence="11">
    <location>
        <begin position="678"/>
        <end position="740"/>
    </location>
</feature>